<reference evidence="2" key="1">
    <citation type="submission" date="2014-12" db="EMBL/GenBank/DDBJ databases">
        <title>Insight into the proteome of Arion vulgaris.</title>
        <authorList>
            <person name="Aradska J."/>
            <person name="Bulat T."/>
            <person name="Smidak R."/>
            <person name="Sarate P."/>
            <person name="Gangsoo J."/>
            <person name="Sialana F."/>
            <person name="Bilban M."/>
            <person name="Lubec G."/>
        </authorList>
    </citation>
    <scope>NUCLEOTIDE SEQUENCE</scope>
    <source>
        <tissue evidence="2">Skin</tissue>
    </source>
</reference>
<proteinExistence type="predicted"/>
<protein>
    <submittedName>
        <fullName evidence="2">Uncharacterized protein</fullName>
    </submittedName>
</protein>
<dbReference type="AlphaFoldDB" id="A0A0B6Z4E3"/>
<feature type="compositionally biased region" description="Polar residues" evidence="1">
    <location>
        <begin position="71"/>
        <end position="80"/>
    </location>
</feature>
<feature type="region of interest" description="Disordered" evidence="1">
    <location>
        <begin position="39"/>
        <end position="95"/>
    </location>
</feature>
<organism evidence="2">
    <name type="scientific">Arion vulgaris</name>
    <dbReference type="NCBI Taxonomy" id="1028688"/>
    <lineage>
        <taxon>Eukaryota</taxon>
        <taxon>Metazoa</taxon>
        <taxon>Spiralia</taxon>
        <taxon>Lophotrochozoa</taxon>
        <taxon>Mollusca</taxon>
        <taxon>Gastropoda</taxon>
        <taxon>Heterobranchia</taxon>
        <taxon>Euthyneura</taxon>
        <taxon>Panpulmonata</taxon>
        <taxon>Eupulmonata</taxon>
        <taxon>Stylommatophora</taxon>
        <taxon>Helicina</taxon>
        <taxon>Arionoidea</taxon>
        <taxon>Arionidae</taxon>
        <taxon>Arion</taxon>
    </lineage>
</organism>
<feature type="non-terminal residue" evidence="2">
    <location>
        <position position="1"/>
    </location>
</feature>
<name>A0A0B6Z4E3_9EUPU</name>
<sequence>TVASTFTSSNIQGSDNFEQHETSLKKLSKSCRIKVTQDGYLQPARTLQTQNKQTENDGILPQKQNIERTSTRPHTNSSDVTDLESLPALPPREPY</sequence>
<dbReference type="EMBL" id="HACG01016543">
    <property type="protein sequence ID" value="CEK63408.1"/>
    <property type="molecule type" value="Transcribed_RNA"/>
</dbReference>
<evidence type="ECO:0000256" key="1">
    <source>
        <dbReference type="SAM" id="MobiDB-lite"/>
    </source>
</evidence>
<gene>
    <name evidence="2" type="primary">ORF48211</name>
</gene>
<accession>A0A0B6Z4E3</accession>
<evidence type="ECO:0000313" key="2">
    <source>
        <dbReference type="EMBL" id="CEK63408.1"/>
    </source>
</evidence>